<feature type="region of interest" description="Disordered" evidence="1">
    <location>
        <begin position="16"/>
        <end position="38"/>
    </location>
</feature>
<reference evidence="2 3" key="1">
    <citation type="submission" date="2024-09" db="EMBL/GenBank/DDBJ databases">
        <authorList>
            <person name="Sun Q."/>
            <person name="Mori K."/>
        </authorList>
    </citation>
    <scope>NUCLEOTIDE SEQUENCE [LARGE SCALE GENOMIC DNA]</scope>
    <source>
        <strain evidence="2 3">CCM 7609</strain>
    </source>
</reference>
<accession>A0ABV5G106</accession>
<evidence type="ECO:0000313" key="2">
    <source>
        <dbReference type="EMBL" id="MFB9072615.1"/>
    </source>
</evidence>
<evidence type="ECO:0000313" key="3">
    <source>
        <dbReference type="Proteomes" id="UP001589575"/>
    </source>
</evidence>
<protein>
    <submittedName>
        <fullName evidence="2">Uncharacterized protein</fullName>
    </submittedName>
</protein>
<evidence type="ECO:0000256" key="1">
    <source>
        <dbReference type="SAM" id="MobiDB-lite"/>
    </source>
</evidence>
<feature type="compositionally biased region" description="Gly residues" evidence="1">
    <location>
        <begin position="20"/>
        <end position="38"/>
    </location>
</feature>
<dbReference type="EMBL" id="JBHMFI010000001">
    <property type="protein sequence ID" value="MFB9072615.1"/>
    <property type="molecule type" value="Genomic_DNA"/>
</dbReference>
<keyword evidence="3" id="KW-1185">Reference proteome</keyword>
<proteinExistence type="predicted"/>
<comment type="caution">
    <text evidence="2">The sequence shown here is derived from an EMBL/GenBank/DDBJ whole genome shotgun (WGS) entry which is preliminary data.</text>
</comment>
<organism evidence="2 3">
    <name type="scientific">Citricoccus parietis</name>
    <dbReference type="NCBI Taxonomy" id="592307"/>
    <lineage>
        <taxon>Bacteria</taxon>
        <taxon>Bacillati</taxon>
        <taxon>Actinomycetota</taxon>
        <taxon>Actinomycetes</taxon>
        <taxon>Micrococcales</taxon>
        <taxon>Micrococcaceae</taxon>
        <taxon>Citricoccus</taxon>
    </lineage>
</organism>
<name>A0ABV5G106_9MICC</name>
<sequence length="63" mass="6122">MQDGLHAAVLRGPARRAGGSWAGAGRSGGRLAGHAGHGGIPTGLAAIPGGRCVRYAPGRHDAG</sequence>
<dbReference type="Proteomes" id="UP001589575">
    <property type="component" value="Unassembled WGS sequence"/>
</dbReference>
<gene>
    <name evidence="2" type="ORF">ACFFX0_15975</name>
</gene>